<evidence type="ECO:0000256" key="1">
    <source>
        <dbReference type="ARBA" id="ARBA00023002"/>
    </source>
</evidence>
<dbReference type="Pfam" id="PF01575">
    <property type="entry name" value="MaoC_dehydratas"/>
    <property type="match status" value="1"/>
</dbReference>
<dbReference type="CDD" id="cd07128">
    <property type="entry name" value="ALDH_MaoC-N"/>
    <property type="match status" value="1"/>
</dbReference>
<dbReference type="RefSeq" id="WP_109838426.1">
    <property type="nucleotide sequence ID" value="NZ_QGKM01000045.1"/>
</dbReference>
<dbReference type="OrthoDB" id="9759612at2"/>
<dbReference type="InterPro" id="IPR015590">
    <property type="entry name" value="Aldehyde_DH_dom"/>
</dbReference>
<dbReference type="PANTHER" id="PTHR43111">
    <property type="entry name" value="ALDEHYDE DEHYDROGENASE B-RELATED"/>
    <property type="match status" value="1"/>
</dbReference>
<protein>
    <submittedName>
        <fullName evidence="4">Phenylacetic acid degradation bifunctional protein PaaZ</fullName>
    </submittedName>
</protein>
<evidence type="ECO:0000259" key="3">
    <source>
        <dbReference type="Pfam" id="PF01575"/>
    </source>
</evidence>
<organism evidence="4 5">
    <name type="scientific">Leucothrix pacifica</name>
    <dbReference type="NCBI Taxonomy" id="1247513"/>
    <lineage>
        <taxon>Bacteria</taxon>
        <taxon>Pseudomonadati</taxon>
        <taxon>Pseudomonadota</taxon>
        <taxon>Gammaproteobacteria</taxon>
        <taxon>Thiotrichales</taxon>
        <taxon>Thiotrichaceae</taxon>
        <taxon>Leucothrix</taxon>
    </lineage>
</organism>
<dbReference type="Pfam" id="PF00171">
    <property type="entry name" value="Aldedh"/>
    <property type="match status" value="1"/>
</dbReference>
<dbReference type="Gene3D" id="3.10.129.10">
    <property type="entry name" value="Hotdog Thioesterase"/>
    <property type="match status" value="1"/>
</dbReference>
<dbReference type="Gene3D" id="3.40.605.10">
    <property type="entry name" value="Aldehyde Dehydrogenase, Chain A, domain 1"/>
    <property type="match status" value="1"/>
</dbReference>
<gene>
    <name evidence="4" type="ORF">DKW60_14745</name>
</gene>
<dbReference type="InterPro" id="IPR029069">
    <property type="entry name" value="HotDog_dom_sf"/>
</dbReference>
<accession>A0A317CBG2</accession>
<dbReference type="InterPro" id="IPR016162">
    <property type="entry name" value="Ald_DH_N"/>
</dbReference>
<dbReference type="NCBIfam" id="TIGR02278">
    <property type="entry name" value="PaaN-DH"/>
    <property type="match status" value="1"/>
</dbReference>
<dbReference type="EMBL" id="QGKM01000045">
    <property type="protein sequence ID" value="PWQ95471.1"/>
    <property type="molecule type" value="Genomic_DNA"/>
</dbReference>
<dbReference type="SUPFAM" id="SSF54637">
    <property type="entry name" value="Thioesterase/thiol ester dehydrase-isomerase"/>
    <property type="match status" value="1"/>
</dbReference>
<dbReference type="GO" id="GO:0016620">
    <property type="term" value="F:oxidoreductase activity, acting on the aldehyde or oxo group of donors, NAD or NADP as acceptor"/>
    <property type="evidence" value="ECO:0007669"/>
    <property type="project" value="InterPro"/>
</dbReference>
<reference evidence="4 5" key="1">
    <citation type="submission" date="2018-05" db="EMBL/GenBank/DDBJ databases">
        <title>Leucothrix arctica sp. nov., isolated from Arctic seawater.</title>
        <authorList>
            <person name="Choi A."/>
            <person name="Baek K."/>
        </authorList>
    </citation>
    <scope>NUCLEOTIDE SEQUENCE [LARGE SCALE GENOMIC DNA]</scope>
    <source>
        <strain evidence="4 5">JCM 18388</strain>
    </source>
</reference>
<dbReference type="PANTHER" id="PTHR43111:SF1">
    <property type="entry name" value="ALDEHYDE DEHYDROGENASE B-RELATED"/>
    <property type="match status" value="1"/>
</dbReference>
<dbReference type="AlphaFoldDB" id="A0A317CBG2"/>
<dbReference type="InterPro" id="IPR016163">
    <property type="entry name" value="Ald_DH_C"/>
</dbReference>
<dbReference type="NCBIfam" id="NF008868">
    <property type="entry name" value="PRK11903.1"/>
    <property type="match status" value="1"/>
</dbReference>
<keyword evidence="1" id="KW-0560">Oxidoreductase</keyword>
<keyword evidence="5" id="KW-1185">Reference proteome</keyword>
<dbReference type="Proteomes" id="UP000245539">
    <property type="component" value="Unassembled WGS sequence"/>
</dbReference>
<feature type="domain" description="Aldehyde dehydrogenase" evidence="2">
    <location>
        <begin position="25"/>
        <end position="438"/>
    </location>
</feature>
<dbReference type="Gene3D" id="3.40.309.10">
    <property type="entry name" value="Aldehyde Dehydrogenase, Chain A, domain 2"/>
    <property type="match status" value="1"/>
</dbReference>
<feature type="domain" description="MaoC-like" evidence="3">
    <location>
        <begin position="539"/>
        <end position="650"/>
    </location>
</feature>
<evidence type="ECO:0000313" key="5">
    <source>
        <dbReference type="Proteomes" id="UP000245539"/>
    </source>
</evidence>
<dbReference type="SUPFAM" id="SSF53720">
    <property type="entry name" value="ALDH-like"/>
    <property type="match status" value="1"/>
</dbReference>
<dbReference type="InterPro" id="IPR016161">
    <property type="entry name" value="Ald_DH/histidinol_DH"/>
</dbReference>
<sequence length="673" mass="73571">MKLQNYAEGEWYQSSQSGLMLRHAITGADVAEITSDGLDFKSMLDYARKVGGPAMRKYTFHQRALMLKELAKYLMERKELFYELSKATGATRTDSWVDIEGGISTLFIFSGKGRREMPNSNVMLDGAQEQISRNGSFTAQHIYTPIEGVAVQINAFNFPCWGMLEKLAPTFLAGVPTIVKPASQTAYLTELMVRHIIESGILPEGALQLICGATGDLLDHMTYQDAVSFTGSAWTGLKLKQSEAIVQNNTRFFMEADSLNCSILGRDVQPGSAEFDLYIKEVAREMTVKAGQKCTAIRRAIVPKDRMEAVAEALSSRLAKTMVGDPDQEGVRMGALAGMDQRSDVLDQVRKLAADNEIVYGSMDEVDVVGASAETGAFMSPILMACHEPIGSCVHDIEAFGPVSTLVPYEDDQEAIELAAMGKGSLVGSVITADPDIARILVLGAAPHHGRMVVLDEKCAKESTGHGSPLAHLIHGGPGRAGGSEEMGGIRGVKHYMQRTAIQGSPDMLTAITSAWMQGAERNTDGIHPFRKTFNELAIGDAIITEKRTITLDDIEAFAELSGDKFYAHMDKDAARRNPFFEDRVAHGYFLVSMAAGLFVWPDEGPVLANYGMDNLRFASPVYAGDELQVQFTCKQKVNRETEEYGEVRWDTTIVNQHGDVVANYDVLTLVAD</sequence>
<comment type="caution">
    <text evidence="4">The sequence shown here is derived from an EMBL/GenBank/DDBJ whole genome shotgun (WGS) entry which is preliminary data.</text>
</comment>
<evidence type="ECO:0000259" key="2">
    <source>
        <dbReference type="Pfam" id="PF00171"/>
    </source>
</evidence>
<name>A0A317CBG2_9GAMM</name>
<evidence type="ECO:0000313" key="4">
    <source>
        <dbReference type="EMBL" id="PWQ95471.1"/>
    </source>
</evidence>
<proteinExistence type="predicted"/>
<dbReference type="InterPro" id="IPR002539">
    <property type="entry name" value="MaoC-like_dom"/>
</dbReference>
<dbReference type="InterPro" id="IPR011966">
    <property type="entry name" value="PaaN-DH"/>
</dbReference>